<gene>
    <name evidence="1" type="ORF">SAMEA4412692_02055</name>
</gene>
<dbReference type="KEGG" id="smen:SAMEA4412692_2055"/>
<name>A0A239T0A9_9STRE</name>
<keyword evidence="2" id="KW-1185">Reference proteome</keyword>
<sequence length="46" mass="5654">METVHPLQDFWNEKFHAFRELERYARQSTVTECQKVQEVHDTQLTF</sequence>
<proteinExistence type="predicted"/>
<dbReference type="Proteomes" id="UP000215185">
    <property type="component" value="Chromosome 1"/>
</dbReference>
<evidence type="ECO:0000313" key="2">
    <source>
        <dbReference type="Proteomes" id="UP000215185"/>
    </source>
</evidence>
<organism evidence="1 2">
    <name type="scientific">Streptococcus merionis</name>
    <dbReference type="NCBI Taxonomy" id="400065"/>
    <lineage>
        <taxon>Bacteria</taxon>
        <taxon>Bacillati</taxon>
        <taxon>Bacillota</taxon>
        <taxon>Bacilli</taxon>
        <taxon>Lactobacillales</taxon>
        <taxon>Streptococcaceae</taxon>
        <taxon>Streptococcus</taxon>
    </lineage>
</organism>
<protein>
    <submittedName>
        <fullName evidence="1">Uncharacterized protein</fullName>
    </submittedName>
</protein>
<dbReference type="RefSeq" id="WP_018374672.1">
    <property type="nucleotide sequence ID" value="NZ_LT906439.1"/>
</dbReference>
<accession>A0A239T0A9</accession>
<dbReference type="EMBL" id="LT906439">
    <property type="protein sequence ID" value="SNU90912.1"/>
    <property type="molecule type" value="Genomic_DNA"/>
</dbReference>
<evidence type="ECO:0000313" key="1">
    <source>
        <dbReference type="EMBL" id="SNU90912.1"/>
    </source>
</evidence>
<reference evidence="1 2" key="1">
    <citation type="submission" date="2017-06" db="EMBL/GenBank/DDBJ databases">
        <authorList>
            <consortium name="Pathogen Informatics"/>
        </authorList>
    </citation>
    <scope>NUCLEOTIDE SEQUENCE [LARGE SCALE GENOMIC DNA]</scope>
    <source>
        <strain evidence="1 2">NCTC13788</strain>
    </source>
</reference>
<dbReference type="AlphaFoldDB" id="A0A239T0A9"/>